<dbReference type="Proteomes" id="UP000326837">
    <property type="component" value="Chromosome"/>
</dbReference>
<organism evidence="2 3">
    <name type="scientific">Lacipirellula parvula</name>
    <dbReference type="NCBI Taxonomy" id="2650471"/>
    <lineage>
        <taxon>Bacteria</taxon>
        <taxon>Pseudomonadati</taxon>
        <taxon>Planctomycetota</taxon>
        <taxon>Planctomycetia</taxon>
        <taxon>Pirellulales</taxon>
        <taxon>Lacipirellulaceae</taxon>
        <taxon>Lacipirellula</taxon>
    </lineage>
</organism>
<dbReference type="KEGG" id="lpav:PLANPX_4089"/>
<protein>
    <submittedName>
        <fullName evidence="2">Uncharacterized protein</fullName>
    </submittedName>
</protein>
<feature type="compositionally biased region" description="Basic and acidic residues" evidence="1">
    <location>
        <begin position="203"/>
        <end position="226"/>
    </location>
</feature>
<proteinExistence type="predicted"/>
<sequence length="237" mass="26714">MSEEETTTLDYIDNIVVPGNVYHEPANEYWTLTALWQGMEYLYRQVLRCEQTALPQFNKVNFGGEEAEVNAVFIGGGNLIPGLPYGLLSCSFDWYAVSACKFAWTVGAIAYEQDETRPLPQKYTEAIIPEVVTFRNKVGAHAAWSTRNKKDNDAERLASVIPQIQVLNNRLCVQLFNVHLRRDGVSSDSTKLQEWSLTEVHEQLTRRYCPPRDETTPSASDTDKPASEPPADQGQQP</sequence>
<feature type="region of interest" description="Disordered" evidence="1">
    <location>
        <begin position="203"/>
        <end position="237"/>
    </location>
</feature>
<dbReference type="RefSeq" id="WP_152100044.1">
    <property type="nucleotide sequence ID" value="NZ_AP021861.1"/>
</dbReference>
<evidence type="ECO:0000313" key="3">
    <source>
        <dbReference type="Proteomes" id="UP000326837"/>
    </source>
</evidence>
<dbReference type="EMBL" id="AP021861">
    <property type="protein sequence ID" value="BBO34477.1"/>
    <property type="molecule type" value="Genomic_DNA"/>
</dbReference>
<name>A0A5K7XEJ1_9BACT</name>
<gene>
    <name evidence="2" type="ORF">PLANPX_4089</name>
</gene>
<dbReference type="AlphaFoldDB" id="A0A5K7XEJ1"/>
<accession>A0A5K7XEJ1</accession>
<evidence type="ECO:0000313" key="2">
    <source>
        <dbReference type="EMBL" id="BBO34477.1"/>
    </source>
</evidence>
<reference evidence="3" key="1">
    <citation type="submission" date="2019-10" db="EMBL/GenBank/DDBJ databases">
        <title>Lacipirellula parvula gen. nov., sp. nov., representing a lineage of planctomycetes widespread in freshwater anoxic habitats, and description of the family Lacipirellulaceae.</title>
        <authorList>
            <person name="Dedysh S.N."/>
            <person name="Kulichevskaya I.S."/>
            <person name="Beletsky A.V."/>
            <person name="Rakitin A.L."/>
            <person name="Mardanov A.V."/>
            <person name="Ivanova A.A."/>
            <person name="Saltykova V.X."/>
            <person name="Rijpstra W.I.C."/>
            <person name="Sinninghe Damste J.S."/>
            <person name="Ravin N.V."/>
        </authorList>
    </citation>
    <scope>NUCLEOTIDE SEQUENCE [LARGE SCALE GENOMIC DNA]</scope>
    <source>
        <strain evidence="3">PX69</strain>
    </source>
</reference>
<keyword evidence="3" id="KW-1185">Reference proteome</keyword>
<evidence type="ECO:0000256" key="1">
    <source>
        <dbReference type="SAM" id="MobiDB-lite"/>
    </source>
</evidence>